<evidence type="ECO:0000313" key="3">
    <source>
        <dbReference type="EMBL" id="GAX15156.1"/>
    </source>
</evidence>
<dbReference type="PROSITE" id="PS51263">
    <property type="entry name" value="ADF_H"/>
    <property type="match status" value="1"/>
</dbReference>
<gene>
    <name evidence="3" type="ORF">FisN_12Lh143</name>
</gene>
<dbReference type="InParanoid" id="A0A1Z5JML8"/>
<dbReference type="Gene3D" id="3.40.20.10">
    <property type="entry name" value="Severin"/>
    <property type="match status" value="1"/>
</dbReference>
<dbReference type="EMBL" id="BDSP01000087">
    <property type="protein sequence ID" value="GAX15156.1"/>
    <property type="molecule type" value="Genomic_DNA"/>
</dbReference>
<dbReference type="AlphaFoldDB" id="A0A1Z5JML8"/>
<feature type="region of interest" description="Disordered" evidence="1">
    <location>
        <begin position="1"/>
        <end position="26"/>
    </location>
</feature>
<evidence type="ECO:0000259" key="2">
    <source>
        <dbReference type="PROSITE" id="PS51263"/>
    </source>
</evidence>
<keyword evidence="4" id="KW-1185">Reference proteome</keyword>
<comment type="caution">
    <text evidence="3">The sequence shown here is derived from an EMBL/GenBank/DDBJ whole genome shotgun (WGS) entry which is preliminary data.</text>
</comment>
<proteinExistence type="predicted"/>
<dbReference type="InterPro" id="IPR029006">
    <property type="entry name" value="ADF-H/Gelsolin-like_dom_sf"/>
</dbReference>
<dbReference type="Proteomes" id="UP000198406">
    <property type="component" value="Unassembled WGS sequence"/>
</dbReference>
<dbReference type="InterPro" id="IPR002108">
    <property type="entry name" value="ADF-H"/>
</dbReference>
<reference evidence="3 4" key="1">
    <citation type="journal article" date="2015" name="Plant Cell">
        <title>Oil accumulation by the oleaginous diatom Fistulifera solaris as revealed by the genome and transcriptome.</title>
        <authorList>
            <person name="Tanaka T."/>
            <person name="Maeda Y."/>
            <person name="Veluchamy A."/>
            <person name="Tanaka M."/>
            <person name="Abida H."/>
            <person name="Marechal E."/>
            <person name="Bowler C."/>
            <person name="Muto M."/>
            <person name="Sunaga Y."/>
            <person name="Tanaka M."/>
            <person name="Yoshino T."/>
            <person name="Taniguchi T."/>
            <person name="Fukuda Y."/>
            <person name="Nemoto M."/>
            <person name="Matsumoto M."/>
            <person name="Wong P.S."/>
            <person name="Aburatani S."/>
            <person name="Fujibuchi W."/>
        </authorList>
    </citation>
    <scope>NUCLEOTIDE SEQUENCE [LARGE SCALE GENOMIC DNA]</scope>
    <source>
        <strain evidence="3 4">JPCC DA0580</strain>
    </source>
</reference>
<dbReference type="SUPFAM" id="SSF55753">
    <property type="entry name" value="Actin depolymerizing proteins"/>
    <property type="match status" value="1"/>
</dbReference>
<name>A0A1Z5JML8_FISSO</name>
<dbReference type="Pfam" id="PF00241">
    <property type="entry name" value="Cofilin_ADF"/>
    <property type="match status" value="1"/>
</dbReference>
<sequence>MSSKAPPMLAGTLQTDPRSGGLKRSSGVQVLPSVAETWAQVRDNSNTDVDWLLAGYDQGSKTDITVLAQGHGGLEACAAALPSDEPVFGGCRLSTGRFRHFYHAPESASVMKKGRASMHKNGVLNVLEGCDGEIAIRPGMTEADL</sequence>
<dbReference type="OrthoDB" id="20822at2759"/>
<evidence type="ECO:0000256" key="1">
    <source>
        <dbReference type="SAM" id="MobiDB-lite"/>
    </source>
</evidence>
<evidence type="ECO:0000313" key="4">
    <source>
        <dbReference type="Proteomes" id="UP000198406"/>
    </source>
</evidence>
<protein>
    <recommendedName>
        <fullName evidence="2">ADF-H domain-containing protein</fullName>
    </recommendedName>
</protein>
<organism evidence="3 4">
    <name type="scientific">Fistulifera solaris</name>
    <name type="common">Oleaginous diatom</name>
    <dbReference type="NCBI Taxonomy" id="1519565"/>
    <lineage>
        <taxon>Eukaryota</taxon>
        <taxon>Sar</taxon>
        <taxon>Stramenopiles</taxon>
        <taxon>Ochrophyta</taxon>
        <taxon>Bacillariophyta</taxon>
        <taxon>Bacillariophyceae</taxon>
        <taxon>Bacillariophycidae</taxon>
        <taxon>Naviculales</taxon>
        <taxon>Naviculaceae</taxon>
        <taxon>Fistulifera</taxon>
    </lineage>
</organism>
<dbReference type="GO" id="GO:0003779">
    <property type="term" value="F:actin binding"/>
    <property type="evidence" value="ECO:0007669"/>
    <property type="project" value="InterPro"/>
</dbReference>
<feature type="domain" description="ADF-H" evidence="2">
    <location>
        <begin position="25"/>
        <end position="145"/>
    </location>
</feature>
<accession>A0A1Z5JML8</accession>